<feature type="active site" evidence="15">
    <location>
        <position position="430"/>
    </location>
</feature>
<comment type="similarity">
    <text evidence="16">Belongs to the AAA ATPase family.</text>
</comment>
<evidence type="ECO:0000256" key="6">
    <source>
        <dbReference type="ARBA" id="ARBA00022723"/>
    </source>
</evidence>
<evidence type="ECO:0000256" key="13">
    <source>
        <dbReference type="ARBA" id="ARBA00023136"/>
    </source>
</evidence>
<dbReference type="InterPro" id="IPR005936">
    <property type="entry name" value="FtsH"/>
</dbReference>
<evidence type="ECO:0000313" key="18">
    <source>
        <dbReference type="EMBL" id="BDI28055.1"/>
    </source>
</evidence>
<name>A0A402CRB9_9BACT</name>
<protein>
    <recommendedName>
        <fullName evidence="15">ATP-dependent zinc metalloprotease FtsH</fullName>
        <ecNumber evidence="15">3.4.24.-</ecNumber>
    </recommendedName>
</protein>
<comment type="cofactor">
    <cofactor evidence="15">
        <name>Zn(2+)</name>
        <dbReference type="ChEBI" id="CHEBI:29105"/>
    </cofactor>
    <text evidence="15">Binds 1 zinc ion per subunit.</text>
</comment>
<evidence type="ECO:0000256" key="14">
    <source>
        <dbReference type="ARBA" id="ARBA00061570"/>
    </source>
</evidence>
<dbReference type="EMBL" id="AP025739">
    <property type="protein sequence ID" value="BDI28055.1"/>
    <property type="molecule type" value="Genomic_DNA"/>
</dbReference>
<proteinExistence type="inferred from homology"/>
<keyword evidence="13 15" id="KW-0472">Membrane</keyword>
<dbReference type="FunFam" id="1.10.8.60:FF:000001">
    <property type="entry name" value="ATP-dependent zinc metalloprotease FtsH"/>
    <property type="match status" value="1"/>
</dbReference>
<evidence type="ECO:0000256" key="17">
    <source>
        <dbReference type="SAM" id="MobiDB-lite"/>
    </source>
</evidence>
<evidence type="ECO:0000256" key="1">
    <source>
        <dbReference type="ARBA" id="ARBA00004370"/>
    </source>
</evidence>
<keyword evidence="10 15" id="KW-0067">ATP-binding</keyword>
<feature type="transmembrane region" description="Helical" evidence="15">
    <location>
        <begin position="6"/>
        <end position="23"/>
    </location>
</feature>
<organism evidence="18 19">
    <name type="scientific">Capsulimonas corticalis</name>
    <dbReference type="NCBI Taxonomy" id="2219043"/>
    <lineage>
        <taxon>Bacteria</taxon>
        <taxon>Bacillati</taxon>
        <taxon>Armatimonadota</taxon>
        <taxon>Armatimonadia</taxon>
        <taxon>Capsulimonadales</taxon>
        <taxon>Capsulimonadaceae</taxon>
        <taxon>Capsulimonas</taxon>
    </lineage>
</organism>
<dbReference type="Pfam" id="PF00004">
    <property type="entry name" value="AAA"/>
    <property type="match status" value="1"/>
</dbReference>
<dbReference type="GO" id="GO:0004222">
    <property type="term" value="F:metalloendopeptidase activity"/>
    <property type="evidence" value="ECO:0007669"/>
    <property type="project" value="InterPro"/>
</dbReference>
<dbReference type="GO" id="GO:0005524">
    <property type="term" value="F:ATP binding"/>
    <property type="evidence" value="ECO:0007669"/>
    <property type="project" value="UniProtKB-UniRule"/>
</dbReference>
<evidence type="ECO:0000256" key="7">
    <source>
        <dbReference type="ARBA" id="ARBA00022741"/>
    </source>
</evidence>
<dbReference type="GO" id="GO:0005886">
    <property type="term" value="C:plasma membrane"/>
    <property type="evidence" value="ECO:0007669"/>
    <property type="project" value="UniProtKB-SubCell"/>
</dbReference>
<dbReference type="FunFam" id="1.20.58.760:FF:000001">
    <property type="entry name" value="ATP-dependent zinc metalloprotease FtsH"/>
    <property type="match status" value="1"/>
</dbReference>
<keyword evidence="7 15" id="KW-0547">Nucleotide-binding</keyword>
<dbReference type="Pfam" id="PF17862">
    <property type="entry name" value="AAA_lid_3"/>
    <property type="match status" value="1"/>
</dbReference>
<feature type="region of interest" description="Disordered" evidence="17">
    <location>
        <begin position="612"/>
        <end position="650"/>
    </location>
</feature>
<dbReference type="PANTHER" id="PTHR23076">
    <property type="entry name" value="METALLOPROTEASE M41 FTSH"/>
    <property type="match status" value="1"/>
</dbReference>
<keyword evidence="4 15" id="KW-0645">Protease</keyword>
<dbReference type="Pfam" id="PF06480">
    <property type="entry name" value="FtsH_ext"/>
    <property type="match status" value="1"/>
</dbReference>
<comment type="similarity">
    <text evidence="14 15">In the central section; belongs to the AAA ATPase family.</text>
</comment>
<evidence type="ECO:0000256" key="11">
    <source>
        <dbReference type="ARBA" id="ARBA00022989"/>
    </source>
</evidence>
<dbReference type="SUPFAM" id="SSF140990">
    <property type="entry name" value="FtsH protease domain-like"/>
    <property type="match status" value="1"/>
</dbReference>
<dbReference type="InterPro" id="IPR000642">
    <property type="entry name" value="Peptidase_M41"/>
</dbReference>
<dbReference type="FunCoup" id="A0A402CRB9">
    <property type="interactions" value="510"/>
</dbReference>
<dbReference type="GO" id="GO:0006508">
    <property type="term" value="P:proteolysis"/>
    <property type="evidence" value="ECO:0007669"/>
    <property type="project" value="UniProtKB-KW"/>
</dbReference>
<feature type="binding site" evidence="15">
    <location>
        <position position="429"/>
    </location>
    <ligand>
        <name>Zn(2+)</name>
        <dbReference type="ChEBI" id="CHEBI:29105"/>
        <note>catalytic</note>
    </ligand>
</feature>
<gene>
    <name evidence="15 18" type="primary">ftsH</name>
    <name evidence="18" type="ORF">CCAX7_001060</name>
</gene>
<dbReference type="InterPro" id="IPR037219">
    <property type="entry name" value="Peptidase_M41-like"/>
</dbReference>
<feature type="transmembrane region" description="Helical" evidence="15">
    <location>
        <begin position="114"/>
        <end position="135"/>
    </location>
</feature>
<dbReference type="AlphaFoldDB" id="A0A402CRB9"/>
<evidence type="ECO:0000256" key="9">
    <source>
        <dbReference type="ARBA" id="ARBA00022833"/>
    </source>
</evidence>
<keyword evidence="8 15" id="KW-0378">Hydrolase</keyword>
<dbReference type="Gene3D" id="3.40.50.300">
    <property type="entry name" value="P-loop containing nucleotide triphosphate hydrolases"/>
    <property type="match status" value="1"/>
</dbReference>
<dbReference type="CDD" id="cd19501">
    <property type="entry name" value="RecA-like_FtsH"/>
    <property type="match status" value="1"/>
</dbReference>
<keyword evidence="12 15" id="KW-0482">Metalloprotease</keyword>
<dbReference type="RefSeq" id="WP_218025507.1">
    <property type="nucleotide sequence ID" value="NZ_AP025739.1"/>
</dbReference>
<reference evidence="18 19" key="1">
    <citation type="journal article" date="2019" name="Int. J. Syst. Evol. Microbiol.">
        <title>Capsulimonas corticalis gen. nov., sp. nov., an aerobic capsulated bacterium, of a novel bacterial order, Capsulimonadales ord. nov., of the class Armatimonadia of the phylum Armatimonadetes.</title>
        <authorList>
            <person name="Li J."/>
            <person name="Kudo C."/>
            <person name="Tonouchi A."/>
        </authorList>
    </citation>
    <scope>NUCLEOTIDE SEQUENCE [LARGE SCALE GENOMIC DNA]</scope>
    <source>
        <strain evidence="18 19">AX-7</strain>
    </source>
</reference>
<dbReference type="FunFam" id="3.40.50.300:FF:000001">
    <property type="entry name" value="ATP-dependent zinc metalloprotease FtsH"/>
    <property type="match status" value="1"/>
</dbReference>
<comment type="caution">
    <text evidence="15">Lacks conserved residue(s) required for the propagation of feature annotation.</text>
</comment>
<dbReference type="InterPro" id="IPR003959">
    <property type="entry name" value="ATPase_AAA_core"/>
</dbReference>
<evidence type="ECO:0000256" key="8">
    <source>
        <dbReference type="ARBA" id="ARBA00022801"/>
    </source>
</evidence>
<keyword evidence="11 15" id="KW-1133">Transmembrane helix</keyword>
<feature type="binding site" evidence="15">
    <location>
        <position position="505"/>
    </location>
    <ligand>
        <name>Zn(2+)</name>
        <dbReference type="ChEBI" id="CHEBI:29105"/>
        <note>catalytic</note>
    </ligand>
</feature>
<dbReference type="Proteomes" id="UP000287394">
    <property type="component" value="Chromosome"/>
</dbReference>
<evidence type="ECO:0000256" key="4">
    <source>
        <dbReference type="ARBA" id="ARBA00022670"/>
    </source>
</evidence>
<evidence type="ECO:0000256" key="16">
    <source>
        <dbReference type="RuleBase" id="RU003651"/>
    </source>
</evidence>
<evidence type="ECO:0000256" key="3">
    <source>
        <dbReference type="ARBA" id="ARBA00022475"/>
    </source>
</evidence>
<keyword evidence="19" id="KW-1185">Reference proteome</keyword>
<dbReference type="GO" id="GO:0016887">
    <property type="term" value="F:ATP hydrolysis activity"/>
    <property type="evidence" value="ECO:0007669"/>
    <property type="project" value="UniProtKB-UniRule"/>
</dbReference>
<evidence type="ECO:0000256" key="5">
    <source>
        <dbReference type="ARBA" id="ARBA00022692"/>
    </source>
</evidence>
<keyword evidence="6 15" id="KW-0479">Metal-binding</keyword>
<dbReference type="GO" id="GO:0008270">
    <property type="term" value="F:zinc ion binding"/>
    <property type="evidence" value="ECO:0007669"/>
    <property type="project" value="UniProtKB-UniRule"/>
</dbReference>
<dbReference type="EC" id="3.4.24.-" evidence="15"/>
<feature type="binding site" evidence="15">
    <location>
        <position position="433"/>
    </location>
    <ligand>
        <name>Zn(2+)</name>
        <dbReference type="ChEBI" id="CHEBI:29105"/>
        <note>catalytic</note>
    </ligand>
</feature>
<keyword evidence="5 15" id="KW-0812">Transmembrane</keyword>
<dbReference type="SMART" id="SM00382">
    <property type="entry name" value="AAA"/>
    <property type="match status" value="1"/>
</dbReference>
<dbReference type="GO" id="GO:0004176">
    <property type="term" value="F:ATP-dependent peptidase activity"/>
    <property type="evidence" value="ECO:0007669"/>
    <property type="project" value="InterPro"/>
</dbReference>
<accession>A0A402CRB9</accession>
<comment type="subunit">
    <text evidence="15">Homohexamer.</text>
</comment>
<comment type="subcellular location">
    <subcellularLocation>
        <location evidence="15">Cell membrane</location>
        <topology evidence="15">Multi-pass membrane protein</topology>
        <orientation evidence="15">Cytoplasmic side</orientation>
    </subcellularLocation>
    <subcellularLocation>
        <location evidence="1">Membrane</location>
    </subcellularLocation>
</comment>
<dbReference type="Pfam" id="PF01434">
    <property type="entry name" value="Peptidase_M41"/>
    <property type="match status" value="1"/>
</dbReference>
<dbReference type="NCBIfam" id="TIGR01241">
    <property type="entry name" value="FtsH_fam"/>
    <property type="match status" value="1"/>
</dbReference>
<evidence type="ECO:0000256" key="2">
    <source>
        <dbReference type="ARBA" id="ARBA00010044"/>
    </source>
</evidence>
<keyword evidence="9 15" id="KW-0862">Zinc</keyword>
<keyword evidence="3 15" id="KW-1003">Cell membrane</keyword>
<dbReference type="PROSITE" id="PS00674">
    <property type="entry name" value="AAA"/>
    <property type="match status" value="1"/>
</dbReference>
<dbReference type="GO" id="GO:0030163">
    <property type="term" value="P:protein catabolic process"/>
    <property type="evidence" value="ECO:0007669"/>
    <property type="project" value="UniProtKB-UniRule"/>
</dbReference>
<dbReference type="InterPro" id="IPR027417">
    <property type="entry name" value="P-loop_NTPase"/>
</dbReference>
<dbReference type="InterPro" id="IPR011546">
    <property type="entry name" value="Pept_M41_FtsH_extracell"/>
</dbReference>
<dbReference type="Gene3D" id="1.10.8.60">
    <property type="match status" value="1"/>
</dbReference>
<dbReference type="InterPro" id="IPR003593">
    <property type="entry name" value="AAA+_ATPase"/>
</dbReference>
<dbReference type="KEGG" id="ccot:CCAX7_001060"/>
<dbReference type="SUPFAM" id="SSF52540">
    <property type="entry name" value="P-loop containing nucleoside triphosphate hydrolases"/>
    <property type="match status" value="1"/>
</dbReference>
<dbReference type="Gene3D" id="1.20.58.760">
    <property type="entry name" value="Peptidase M41"/>
    <property type="match status" value="1"/>
</dbReference>
<dbReference type="HAMAP" id="MF_01458">
    <property type="entry name" value="FtsH"/>
    <property type="match status" value="1"/>
</dbReference>
<comment type="similarity">
    <text evidence="2 15">In the C-terminal section; belongs to the peptidase M41 family.</text>
</comment>
<evidence type="ECO:0000256" key="15">
    <source>
        <dbReference type="HAMAP-Rule" id="MF_01458"/>
    </source>
</evidence>
<evidence type="ECO:0000256" key="10">
    <source>
        <dbReference type="ARBA" id="ARBA00022840"/>
    </source>
</evidence>
<dbReference type="PANTHER" id="PTHR23076:SF97">
    <property type="entry name" value="ATP-DEPENDENT ZINC METALLOPROTEASE YME1L1"/>
    <property type="match status" value="1"/>
</dbReference>
<evidence type="ECO:0000313" key="19">
    <source>
        <dbReference type="Proteomes" id="UP000287394"/>
    </source>
</evidence>
<evidence type="ECO:0000256" key="12">
    <source>
        <dbReference type="ARBA" id="ARBA00023049"/>
    </source>
</evidence>
<sequence length="650" mass="71588">MNTNKILRFLVPFIVLATVLYLVGNHRIPFMGGDTLKSVPYSQFVDDVENGWVSSGEIDKGTFKGVYAANAGQRSGGFTVELPDNPQIMRDLDKNLRDHHVNFKYPKSPISDSTWAMIVTGLLPLGAVIFIWLFFLRQAQSGGNQAMSFGRSKAKRLTDSVPKVTFDDVAGVEEAKQELEEVVEFLKNAKKFQALGAKIPKGVLLLGPPGCGKTMLARAIAGEAGVPFFHISGSDFVEMFVGVGASRVRDLFDTAKANRPSLIFIDEIDAVGRQRGAGMGGGHDEREQTLNQLLVEMDGFDQNSGVIMIAATNRPDVLDPALLRPGRFDRHVTVDTPDAKGREAILEVHLRGKPIAEDVSAHALARRTPGFSGADLANLVNEAALLAARKDKTRIEIPDFNESVDRVVAGPERKSRIMNDQIRERIAYHEVGHAIVGELLPNANPVHKISILPRGRALGYTMQYPTEDKYLTTRQEFLDDICALLAGRVAEEAVYGEVTTGASNDFERATAIARAMVCEYGMSERLGTVVLGTRHGNPFLGRDWNEERNYSETIAVEIDKEVRSIIDDCYARSRQILFDNRTKMDEIVRVLLEKESLEREEFIVLMEGAKAPEPSKPLVAPTGAPPITGDNSSNTPEQRRPLPNLRPETA</sequence>
<comment type="function">
    <text evidence="15">Acts as a processive, ATP-dependent zinc metallopeptidase for both cytoplasmic and membrane proteins. Plays a role in the quality control of integral membrane proteins.</text>
</comment>
<dbReference type="InterPro" id="IPR003960">
    <property type="entry name" value="ATPase_AAA_CS"/>
</dbReference>
<dbReference type="InterPro" id="IPR041569">
    <property type="entry name" value="AAA_lid_3"/>
</dbReference>